<protein>
    <submittedName>
        <fullName evidence="1">Uncharacterized protein</fullName>
    </submittedName>
</protein>
<name>L1N964_9PORP</name>
<comment type="caution">
    <text evidence="1">The sequence shown here is derived from an EMBL/GenBank/DDBJ whole genome shotgun (WGS) entry which is preliminary data.</text>
</comment>
<reference evidence="1 2" key="1">
    <citation type="submission" date="2012-05" db="EMBL/GenBank/DDBJ databases">
        <authorList>
            <person name="Weinstock G."/>
            <person name="Sodergren E."/>
            <person name="Lobos E.A."/>
            <person name="Fulton L."/>
            <person name="Fulton R."/>
            <person name="Courtney L."/>
            <person name="Fronick C."/>
            <person name="O'Laughlin M."/>
            <person name="Godfrey J."/>
            <person name="Wilson R.M."/>
            <person name="Miner T."/>
            <person name="Farmer C."/>
            <person name="Delehaunty K."/>
            <person name="Cordes M."/>
            <person name="Minx P."/>
            <person name="Tomlinson C."/>
            <person name="Chen J."/>
            <person name="Wollam A."/>
            <person name="Pepin K.H."/>
            <person name="Bhonagiri V."/>
            <person name="Zhang X."/>
            <person name="Suruliraj S."/>
            <person name="Warren W."/>
            <person name="Mitreva M."/>
            <person name="Mardis E.R."/>
            <person name="Wilson R.K."/>
        </authorList>
    </citation>
    <scope>NUCLEOTIDE SEQUENCE [LARGE SCALE GENOMIC DNA]</scope>
    <source>
        <strain evidence="1 2">F0037</strain>
    </source>
</reference>
<dbReference type="Proteomes" id="UP000010408">
    <property type="component" value="Unassembled WGS sequence"/>
</dbReference>
<gene>
    <name evidence="1" type="ORF">HMPREF9134_01831</name>
</gene>
<dbReference type="EMBL" id="AMEQ01000044">
    <property type="protein sequence ID" value="EKX99922.1"/>
    <property type="molecule type" value="Genomic_DNA"/>
</dbReference>
<evidence type="ECO:0000313" key="1">
    <source>
        <dbReference type="EMBL" id="EKX99922.1"/>
    </source>
</evidence>
<accession>L1N964</accession>
<proteinExistence type="predicted"/>
<dbReference type="AlphaFoldDB" id="L1N964"/>
<dbReference type="HOGENOM" id="CLU_3171466_0_0_10"/>
<evidence type="ECO:0000313" key="2">
    <source>
        <dbReference type="Proteomes" id="UP000010408"/>
    </source>
</evidence>
<sequence>MVTHYPLSQSPLFRAFVDGISFFPRASSPKVNSLKLMAQSKQGNEIH</sequence>
<organism evidence="1 2">
    <name type="scientific">Porphyromonas catoniae F0037</name>
    <dbReference type="NCBI Taxonomy" id="1127696"/>
    <lineage>
        <taxon>Bacteria</taxon>
        <taxon>Pseudomonadati</taxon>
        <taxon>Bacteroidota</taxon>
        <taxon>Bacteroidia</taxon>
        <taxon>Bacteroidales</taxon>
        <taxon>Porphyromonadaceae</taxon>
        <taxon>Porphyromonas</taxon>
    </lineage>
</organism>